<feature type="signal peptide" evidence="9">
    <location>
        <begin position="1"/>
        <end position="22"/>
    </location>
</feature>
<feature type="chain" id="PRO_5047297973" evidence="9">
    <location>
        <begin position="23"/>
        <end position="301"/>
    </location>
</feature>
<reference evidence="11 12" key="1">
    <citation type="submission" date="2023-10" db="EMBL/GenBank/DDBJ databases">
        <title>Psychrosphaera aquimaarina strain SW33 isolated from seawater.</title>
        <authorList>
            <person name="Bayburt H."/>
            <person name="Kim J.M."/>
            <person name="Choi B.J."/>
            <person name="Jeon C.O."/>
        </authorList>
    </citation>
    <scope>NUCLEOTIDE SEQUENCE [LARGE SCALE GENOMIC DNA]</scope>
    <source>
        <strain evidence="11 12">KCTC 52743</strain>
    </source>
</reference>
<sequence length="301" mass="32655">MKMLKTLIATAIISASISPAIAATDLYGKINVSFQNSDDGDAAITELKSNSSRFGLKGSTKLDGGISLVYQYEFQVDVADNSGSENIKSRNQYIGLKGDFGEVLLGRNDTVLKQSQGKFDIFSDYEGDIKNLGWKGETRADDSITYKSPKFNGVQFGLSYILDEDNDDAATSISATYGDKALKKDKYYAAIAMDSDVKGYDATRLTVGTKVSGVVLGLILQTQEAVLSGVEKSGMMLSAQYKVGSYNLKGQYQTLEDDAGISIGADRKLGKNTKAYVFYTTFNHDMSADESYVALGLEHKF</sequence>
<dbReference type="EMBL" id="JAWCUA010000007">
    <property type="protein sequence ID" value="MDU0113346.1"/>
    <property type="molecule type" value="Genomic_DNA"/>
</dbReference>
<keyword evidence="12" id="KW-1185">Reference proteome</keyword>
<feature type="domain" description="Porin" evidence="10">
    <location>
        <begin position="9"/>
        <end position="284"/>
    </location>
</feature>
<dbReference type="InterPro" id="IPR050298">
    <property type="entry name" value="Gram-neg_bact_OMP"/>
</dbReference>
<dbReference type="InterPro" id="IPR033900">
    <property type="entry name" value="Gram_neg_porin_domain"/>
</dbReference>
<dbReference type="PANTHER" id="PTHR34501">
    <property type="entry name" value="PROTEIN YDDL-RELATED"/>
    <property type="match status" value="1"/>
</dbReference>
<proteinExistence type="predicted"/>
<keyword evidence="3" id="KW-1134">Transmembrane beta strand</keyword>
<keyword evidence="2" id="KW-0813">Transport</keyword>
<gene>
    <name evidence="11" type="ORF">RT723_10135</name>
</gene>
<evidence type="ECO:0000259" key="10">
    <source>
        <dbReference type="Pfam" id="PF13609"/>
    </source>
</evidence>
<keyword evidence="8" id="KW-0998">Cell outer membrane</keyword>
<keyword evidence="5 9" id="KW-0732">Signal</keyword>
<keyword evidence="3" id="KW-0472">Membrane</keyword>
<evidence type="ECO:0000256" key="9">
    <source>
        <dbReference type="SAM" id="SignalP"/>
    </source>
</evidence>
<evidence type="ECO:0000256" key="7">
    <source>
        <dbReference type="ARBA" id="ARBA00023114"/>
    </source>
</evidence>
<evidence type="ECO:0000256" key="3">
    <source>
        <dbReference type="ARBA" id="ARBA00022452"/>
    </source>
</evidence>
<accession>A0ABU3R0Y5</accession>
<dbReference type="PANTHER" id="PTHR34501:SF9">
    <property type="entry name" value="MAJOR OUTER MEMBRANE PROTEIN P.IA"/>
    <property type="match status" value="1"/>
</dbReference>
<evidence type="ECO:0000256" key="2">
    <source>
        <dbReference type="ARBA" id="ARBA00022448"/>
    </source>
</evidence>
<evidence type="ECO:0000256" key="5">
    <source>
        <dbReference type="ARBA" id="ARBA00022729"/>
    </source>
</evidence>
<comment type="caution">
    <text evidence="11">The sequence shown here is derived from an EMBL/GenBank/DDBJ whole genome shotgun (WGS) entry which is preliminary data.</text>
</comment>
<comment type="subcellular location">
    <subcellularLocation>
        <location evidence="1">Cell outer membrane</location>
        <topology evidence="1">Multi-pass membrane protein</topology>
    </subcellularLocation>
</comment>
<protein>
    <submittedName>
        <fullName evidence="11">Porin</fullName>
    </submittedName>
</protein>
<dbReference type="Pfam" id="PF13609">
    <property type="entry name" value="Porin_4"/>
    <property type="match status" value="1"/>
</dbReference>
<dbReference type="RefSeq" id="WP_216053741.1">
    <property type="nucleotide sequence ID" value="NZ_JAWCUA010000007.1"/>
</dbReference>
<evidence type="ECO:0000313" key="12">
    <source>
        <dbReference type="Proteomes" id="UP001257914"/>
    </source>
</evidence>
<evidence type="ECO:0000256" key="6">
    <source>
        <dbReference type="ARBA" id="ARBA00023065"/>
    </source>
</evidence>
<keyword evidence="4" id="KW-0812">Transmembrane</keyword>
<evidence type="ECO:0000256" key="8">
    <source>
        <dbReference type="ARBA" id="ARBA00023237"/>
    </source>
</evidence>
<keyword evidence="7" id="KW-0626">Porin</keyword>
<organism evidence="11 12">
    <name type="scientific">Psychrosphaera aquimarina</name>
    <dbReference type="NCBI Taxonomy" id="2044854"/>
    <lineage>
        <taxon>Bacteria</taxon>
        <taxon>Pseudomonadati</taxon>
        <taxon>Pseudomonadota</taxon>
        <taxon>Gammaproteobacteria</taxon>
        <taxon>Alteromonadales</taxon>
        <taxon>Pseudoalteromonadaceae</taxon>
        <taxon>Psychrosphaera</taxon>
    </lineage>
</organism>
<dbReference type="Proteomes" id="UP001257914">
    <property type="component" value="Unassembled WGS sequence"/>
</dbReference>
<keyword evidence="6" id="KW-0406">Ion transport</keyword>
<evidence type="ECO:0000256" key="1">
    <source>
        <dbReference type="ARBA" id="ARBA00004571"/>
    </source>
</evidence>
<evidence type="ECO:0000313" key="11">
    <source>
        <dbReference type="EMBL" id="MDU0113346.1"/>
    </source>
</evidence>
<evidence type="ECO:0000256" key="4">
    <source>
        <dbReference type="ARBA" id="ARBA00022692"/>
    </source>
</evidence>
<dbReference type="CDD" id="cd00342">
    <property type="entry name" value="gram_neg_porins"/>
    <property type="match status" value="1"/>
</dbReference>
<name>A0ABU3R0Y5_9GAMM</name>